<dbReference type="Gene3D" id="1.10.1510.10">
    <property type="entry name" value="Uncharacterised protein YqeY/AIM41 PF09424, N-terminal domain"/>
    <property type="match status" value="1"/>
</dbReference>
<protein>
    <recommendedName>
        <fullName evidence="3">Yqey-like protein</fullName>
    </recommendedName>
</protein>
<dbReference type="InterPro" id="IPR019004">
    <property type="entry name" value="YqeY/Aim41"/>
</dbReference>
<comment type="caution">
    <text evidence="1">The sequence shown here is derived from an EMBL/GenBank/DDBJ whole genome shotgun (WGS) entry which is preliminary data.</text>
</comment>
<name>A0A0M2USA6_9BACT</name>
<proteinExistence type="predicted"/>
<sequence length="146" mass="16813">MNLKERVTEELKSAMKAQDKLRTSVLRMILADIKIADTSGKPNDQIDYVDVARGYCKKLKKSREEYEKLHLPEKVKELDGEIAIVEEYLPKQLSDDEIRKIVNEVIETNKYTAKEMGLAMKLIMGKHGDKVDGKKVQGYLKERLKC</sequence>
<dbReference type="PANTHER" id="PTHR28055:SF1">
    <property type="entry name" value="ALTERED INHERITANCE OF MITOCHONDRIA PROTEIN 41, MITOCHONDRIAL"/>
    <property type="match status" value="1"/>
</dbReference>
<dbReference type="GO" id="GO:0016884">
    <property type="term" value="F:carbon-nitrogen ligase activity, with glutamine as amido-N-donor"/>
    <property type="evidence" value="ECO:0007669"/>
    <property type="project" value="InterPro"/>
</dbReference>
<evidence type="ECO:0000313" key="2">
    <source>
        <dbReference type="Proteomes" id="UP000034954"/>
    </source>
</evidence>
<dbReference type="Gene3D" id="1.10.10.410">
    <property type="match status" value="1"/>
</dbReference>
<dbReference type="InterPro" id="IPR042184">
    <property type="entry name" value="YqeY/Aim41_N"/>
</dbReference>
<dbReference type="EMBL" id="LAQJ01000226">
    <property type="protein sequence ID" value="KKO18948.1"/>
    <property type="molecule type" value="Genomic_DNA"/>
</dbReference>
<organism evidence="1 2">
    <name type="scientific">Candidatus Brocadia fulgida</name>
    <dbReference type="NCBI Taxonomy" id="380242"/>
    <lineage>
        <taxon>Bacteria</taxon>
        <taxon>Pseudomonadati</taxon>
        <taxon>Planctomycetota</taxon>
        <taxon>Candidatus Brocadiia</taxon>
        <taxon>Candidatus Brocadiales</taxon>
        <taxon>Candidatus Brocadiaceae</taxon>
        <taxon>Candidatus Brocadia</taxon>
    </lineage>
</organism>
<dbReference type="Proteomes" id="UP000034954">
    <property type="component" value="Unassembled WGS sequence"/>
</dbReference>
<evidence type="ECO:0000313" key="1">
    <source>
        <dbReference type="EMBL" id="KKO18948.1"/>
    </source>
</evidence>
<dbReference type="SUPFAM" id="SSF89095">
    <property type="entry name" value="GatB/YqeY motif"/>
    <property type="match status" value="1"/>
</dbReference>
<gene>
    <name evidence="1" type="ORF">BROFUL_02341</name>
</gene>
<dbReference type="AlphaFoldDB" id="A0A0M2USA6"/>
<dbReference type="Pfam" id="PF09424">
    <property type="entry name" value="YqeY"/>
    <property type="match status" value="1"/>
</dbReference>
<accession>A0A0M2USA6</accession>
<evidence type="ECO:0008006" key="3">
    <source>
        <dbReference type="Google" id="ProtNLM"/>
    </source>
</evidence>
<dbReference type="InterPro" id="IPR023168">
    <property type="entry name" value="GatB_Yqey_C_2"/>
</dbReference>
<dbReference type="InterPro" id="IPR003789">
    <property type="entry name" value="Asn/Gln_tRNA_amidoTrase-B-like"/>
</dbReference>
<keyword evidence="2" id="KW-1185">Reference proteome</keyword>
<dbReference type="PANTHER" id="PTHR28055">
    <property type="entry name" value="ALTERED INHERITANCE OF MITOCHONDRIA PROTEIN 41, MITOCHONDRIAL"/>
    <property type="match status" value="1"/>
</dbReference>
<reference evidence="1 2" key="1">
    <citation type="journal article" date="2013" name="BMC Microbiol.">
        <title>Identification of the type II cytochrome c maturation pathway in anammox bacteria by comparative genomics.</title>
        <authorList>
            <person name="Ferousi C."/>
            <person name="Speth D.R."/>
            <person name="Reimann J."/>
            <person name="Op den Camp H.J."/>
            <person name="Allen J.W."/>
            <person name="Keltjens J.T."/>
            <person name="Jetten M.S."/>
        </authorList>
    </citation>
    <scope>NUCLEOTIDE SEQUENCE [LARGE SCALE GENOMIC DNA]</scope>
    <source>
        <strain evidence="1">RU1</strain>
    </source>
</reference>